<sequence length="78" mass="9304">MERKIIYLVYRTDPWHSLNSRELVYIGEDMEVIIAQLKAYRGMTEDDANEIRSILQTQCNNRDYEWEFEAQQINAFAG</sequence>
<accession>A0ABS3M3S3</accession>
<reference evidence="1 2" key="1">
    <citation type="submission" date="2021-01" db="EMBL/GenBank/DDBJ databases">
        <title>Prevotella A2931 sp. nov.</title>
        <authorList>
            <person name="Buhl M."/>
            <person name="Oberhettinger P."/>
        </authorList>
    </citation>
    <scope>NUCLEOTIDE SEQUENCE [LARGE SCALE GENOMIC DNA]</scope>
    <source>
        <strain evidence="1 2">A2931</strain>
    </source>
</reference>
<gene>
    <name evidence="1" type="ORF">JHU38_03385</name>
</gene>
<name>A0ABS3M3S3_9BACT</name>
<dbReference type="Proteomes" id="UP000664265">
    <property type="component" value="Unassembled WGS sequence"/>
</dbReference>
<dbReference type="EMBL" id="JAERMS010000006">
    <property type="protein sequence ID" value="MBO1362829.1"/>
    <property type="molecule type" value="Genomic_DNA"/>
</dbReference>
<evidence type="ECO:0000313" key="2">
    <source>
        <dbReference type="Proteomes" id="UP000664265"/>
    </source>
</evidence>
<keyword evidence="2" id="KW-1185">Reference proteome</keyword>
<organism evidence="1 2">
    <name type="scientific">Prevotella illustrans</name>
    <dbReference type="NCBI Taxonomy" id="2800387"/>
    <lineage>
        <taxon>Bacteria</taxon>
        <taxon>Pseudomonadati</taxon>
        <taxon>Bacteroidota</taxon>
        <taxon>Bacteroidia</taxon>
        <taxon>Bacteroidales</taxon>
        <taxon>Prevotellaceae</taxon>
        <taxon>Prevotella</taxon>
    </lineage>
</organism>
<protein>
    <submittedName>
        <fullName evidence="1">Uncharacterized protein</fullName>
    </submittedName>
</protein>
<dbReference type="RefSeq" id="WP_107580984.1">
    <property type="nucleotide sequence ID" value="NZ_JAERMS010000006.1"/>
</dbReference>
<proteinExistence type="predicted"/>
<evidence type="ECO:0000313" key="1">
    <source>
        <dbReference type="EMBL" id="MBO1362829.1"/>
    </source>
</evidence>
<comment type="caution">
    <text evidence="1">The sequence shown here is derived from an EMBL/GenBank/DDBJ whole genome shotgun (WGS) entry which is preliminary data.</text>
</comment>